<dbReference type="InterPro" id="IPR002559">
    <property type="entry name" value="Transposase_11"/>
</dbReference>
<reference evidence="3" key="1">
    <citation type="submission" date="2020-06" db="EMBL/GenBank/DDBJ databases">
        <title>Unique genomic features of the anaerobic methanotrophic archaea.</title>
        <authorList>
            <person name="Chadwick G.L."/>
            <person name="Skennerton C.T."/>
            <person name="Laso-Perez R."/>
            <person name="Leu A.O."/>
            <person name="Speth D.R."/>
            <person name="Yu H."/>
            <person name="Morgan-Lang C."/>
            <person name="Hatzenpichler R."/>
            <person name="Goudeau D."/>
            <person name="Malmstrom R."/>
            <person name="Brazelton W.J."/>
            <person name="Woyke T."/>
            <person name="Hallam S.J."/>
            <person name="Tyson G.W."/>
            <person name="Wegener G."/>
            <person name="Boetius A."/>
            <person name="Orphan V."/>
        </authorList>
    </citation>
    <scope>NUCLEOTIDE SEQUENCE</scope>
</reference>
<dbReference type="AlphaFoldDB" id="A0A7G9Z5E5"/>
<evidence type="ECO:0000313" key="4">
    <source>
        <dbReference type="EMBL" id="QNO56937.1"/>
    </source>
</evidence>
<evidence type="ECO:0000313" key="3">
    <source>
        <dbReference type="EMBL" id="QNO55479.1"/>
    </source>
</evidence>
<dbReference type="Pfam" id="PF01609">
    <property type="entry name" value="DDE_Tnp_1"/>
    <property type="match status" value="1"/>
</dbReference>
<dbReference type="GO" id="GO:0006313">
    <property type="term" value="P:DNA transposition"/>
    <property type="evidence" value="ECO:0007669"/>
    <property type="project" value="InterPro"/>
</dbReference>
<name>A0A7G9Z5E5_9EURY</name>
<dbReference type="EMBL" id="MT631673">
    <property type="protein sequence ID" value="QNO56937.1"/>
    <property type="molecule type" value="Genomic_DNA"/>
</dbReference>
<keyword evidence="1" id="KW-0812">Transmembrane</keyword>
<feature type="transmembrane region" description="Helical" evidence="1">
    <location>
        <begin position="319"/>
        <end position="338"/>
    </location>
</feature>
<sequence>MDTPLIIDEKDPKWTLLGKILATIASRRVKQEMAKHGIAPVNMAGVMLKVVLIAMFFGVDISYVVEELNNRIELRRFARVGEIPEAKKIYRFTSRFREKQFIGLISGTLSAICAKRGRNRVILVDSTDISLDLNWLRKKIKKADLEKREFKWGYSSSKGYYIGYKLTLAIEYPSLRPVAFLVHQGSPSDAKIYEKILEELKRRRVARNGDKIIFDRGYYSYKNYVMGISKFKIVPGIFPRKNLKKGKLRAMLTYPLSIFNRPHPEKEKKFFNRLAKDLINIIDNWKKYRPIRGMIEDIFKLAKNAFSLRKLHRYTERSVGKIICLNVLLVGVVVSLGFNSKEDLQRMAEW</sequence>
<feature type="transmembrane region" description="Helical" evidence="1">
    <location>
        <begin position="46"/>
        <end position="65"/>
    </location>
</feature>
<keyword evidence="1" id="KW-1133">Transmembrane helix</keyword>
<protein>
    <recommendedName>
        <fullName evidence="2">Transposase IS4-like domain-containing protein</fullName>
    </recommendedName>
</protein>
<proteinExistence type="predicted"/>
<evidence type="ECO:0000259" key="2">
    <source>
        <dbReference type="Pfam" id="PF01609"/>
    </source>
</evidence>
<feature type="domain" description="Transposase IS4-like" evidence="2">
    <location>
        <begin position="119"/>
        <end position="325"/>
    </location>
</feature>
<gene>
    <name evidence="3" type="ORF">DEIOECNE_00029</name>
    <name evidence="4" type="ORF">KMABBJJO_00016</name>
</gene>
<organism evidence="3">
    <name type="scientific">Candidatus Methanophaga sp. ANME-1 ERB7</name>
    <dbReference type="NCBI Taxonomy" id="2759913"/>
    <lineage>
        <taxon>Archaea</taxon>
        <taxon>Methanobacteriati</taxon>
        <taxon>Methanobacteriota</taxon>
        <taxon>Stenosarchaea group</taxon>
        <taxon>Methanomicrobia</taxon>
        <taxon>Candidatus Methanophagales</taxon>
        <taxon>Candidatus Methanophagaceae</taxon>
        <taxon>Candidatus Methanophaga</taxon>
    </lineage>
</organism>
<keyword evidence="1" id="KW-0472">Membrane</keyword>
<evidence type="ECO:0000256" key="1">
    <source>
        <dbReference type="SAM" id="Phobius"/>
    </source>
</evidence>
<dbReference type="EMBL" id="MT631615">
    <property type="protein sequence ID" value="QNO55479.1"/>
    <property type="molecule type" value="Genomic_DNA"/>
</dbReference>
<dbReference type="GO" id="GO:0004803">
    <property type="term" value="F:transposase activity"/>
    <property type="evidence" value="ECO:0007669"/>
    <property type="project" value="InterPro"/>
</dbReference>
<dbReference type="GO" id="GO:0003677">
    <property type="term" value="F:DNA binding"/>
    <property type="evidence" value="ECO:0007669"/>
    <property type="project" value="InterPro"/>
</dbReference>
<accession>A0A7G9Z5E5</accession>